<dbReference type="AlphaFoldDB" id="A0A2H0V1Y2"/>
<evidence type="ECO:0008006" key="4">
    <source>
        <dbReference type="Google" id="ProtNLM"/>
    </source>
</evidence>
<keyword evidence="1" id="KW-0812">Transmembrane</keyword>
<feature type="transmembrane region" description="Helical" evidence="1">
    <location>
        <begin position="30"/>
        <end position="49"/>
    </location>
</feature>
<feature type="transmembrane region" description="Helical" evidence="1">
    <location>
        <begin position="100"/>
        <end position="120"/>
    </location>
</feature>
<keyword evidence="1" id="KW-1133">Transmembrane helix</keyword>
<feature type="transmembrane region" description="Helical" evidence="1">
    <location>
        <begin position="7"/>
        <end position="24"/>
    </location>
</feature>
<organism evidence="2 3">
    <name type="scientific">Candidatus Falkowbacteria bacterium CG10_big_fil_rev_8_21_14_0_10_43_10</name>
    <dbReference type="NCBI Taxonomy" id="1974567"/>
    <lineage>
        <taxon>Bacteria</taxon>
        <taxon>Candidatus Falkowiibacteriota</taxon>
    </lineage>
</organism>
<reference evidence="3" key="1">
    <citation type="submission" date="2017-09" db="EMBL/GenBank/DDBJ databases">
        <title>Depth-based differentiation of microbial function through sediment-hosted aquifers and enrichment of novel symbionts in the deep terrestrial subsurface.</title>
        <authorList>
            <person name="Probst A.J."/>
            <person name="Ladd B."/>
            <person name="Jarett J.K."/>
            <person name="Geller-Mcgrath D.E."/>
            <person name="Sieber C.M.K."/>
            <person name="Emerson J.B."/>
            <person name="Anantharaman K."/>
            <person name="Thomas B.C."/>
            <person name="Malmstrom R."/>
            <person name="Stieglmeier M."/>
            <person name="Klingl A."/>
            <person name="Woyke T."/>
            <person name="Ryan C.M."/>
            <person name="Banfield J.F."/>
        </authorList>
    </citation>
    <scope>NUCLEOTIDE SEQUENCE [LARGE SCALE GENOMIC DNA]</scope>
</reference>
<accession>A0A2H0V1Y2</accession>
<name>A0A2H0V1Y2_9BACT</name>
<feature type="transmembrane region" description="Helical" evidence="1">
    <location>
        <begin position="70"/>
        <end position="88"/>
    </location>
</feature>
<dbReference type="EMBL" id="PFAR01000033">
    <property type="protein sequence ID" value="PIR93072.1"/>
    <property type="molecule type" value="Genomic_DNA"/>
</dbReference>
<comment type="caution">
    <text evidence="2">The sequence shown here is derived from an EMBL/GenBank/DDBJ whole genome shotgun (WGS) entry which is preliminary data.</text>
</comment>
<evidence type="ECO:0000256" key="1">
    <source>
        <dbReference type="SAM" id="Phobius"/>
    </source>
</evidence>
<evidence type="ECO:0000313" key="3">
    <source>
        <dbReference type="Proteomes" id="UP000228626"/>
    </source>
</evidence>
<protein>
    <recommendedName>
        <fullName evidence="4">DUF2178 domain-containing protein</fullName>
    </recommendedName>
</protein>
<feature type="transmembrane region" description="Helical" evidence="1">
    <location>
        <begin position="132"/>
        <end position="152"/>
    </location>
</feature>
<proteinExistence type="predicted"/>
<evidence type="ECO:0000313" key="2">
    <source>
        <dbReference type="EMBL" id="PIR93072.1"/>
    </source>
</evidence>
<sequence length="182" mass="20499">MTLKQFKVIKLIIVIILAVVIGLAVARENFLVPVMAIGIAIAALQILRGKAKEIMADERDYEVGGKAARLAIRIFSWFAIIVMLFLYANRSLNPSYEAVAITLAYSVCFLMLLYTLIFHYYSKFSLLAKKKIYLIIGFVIIVILALAGLRLFSGEDDWLCQNGQWVMHGHPDFPAPITECRK</sequence>
<dbReference type="InterPro" id="IPR019235">
    <property type="entry name" value="DUF2178_TM"/>
</dbReference>
<dbReference type="Proteomes" id="UP000228626">
    <property type="component" value="Unassembled WGS sequence"/>
</dbReference>
<dbReference type="Pfam" id="PF09946">
    <property type="entry name" value="DUF2178"/>
    <property type="match status" value="1"/>
</dbReference>
<gene>
    <name evidence="2" type="ORF">COT99_02700</name>
</gene>
<keyword evidence="1" id="KW-0472">Membrane</keyword>